<comment type="caution">
    <text evidence="1">The sequence shown here is derived from an EMBL/GenBank/DDBJ whole genome shotgun (WGS) entry which is preliminary data.</text>
</comment>
<dbReference type="InterPro" id="IPR012871">
    <property type="entry name" value="DUF1668_ORYSA"/>
</dbReference>
<dbReference type="Proteomes" id="UP000823388">
    <property type="component" value="Chromosome 9N"/>
</dbReference>
<protein>
    <submittedName>
        <fullName evidence="1">Uncharacterized protein</fullName>
    </submittedName>
</protein>
<dbReference type="EMBL" id="CM029054">
    <property type="protein sequence ID" value="KAG2534633.1"/>
    <property type="molecule type" value="Genomic_DNA"/>
</dbReference>
<dbReference type="PANTHER" id="PTHR33085:SF83">
    <property type="entry name" value="DUF1618 DOMAIN-CONTAINING PROTEIN"/>
    <property type="match status" value="1"/>
</dbReference>
<keyword evidence="2" id="KW-1185">Reference proteome</keyword>
<evidence type="ECO:0000313" key="1">
    <source>
        <dbReference type="EMBL" id="KAG2534633.1"/>
    </source>
</evidence>
<dbReference type="PANTHER" id="PTHR33085">
    <property type="entry name" value="OS12G0113100 PROTEIN-RELATED"/>
    <property type="match status" value="1"/>
</dbReference>
<sequence length="291" mass="32370">MRPTPLPPPAARFESSPGDGFTQFLPLGRGVERIVGINDRRHTMICDTRTMAVRAGPDLRRDMAMQDTPSWAEVGGKLYVLARPDMMGPESFNLQALTCDRRREDWFWEPLPSPPTDDRESSIVSLADGGASSGAVIRVSTRLGGTYAFDTVRRSWRREGAWKLPFEGRAQYVADYGLWFGFSDSDRGGFGLRAADVDGGRPPVQRHLWPDVDAIDEHADEWYPGEDYLSYLGAGRFCVTRLLTSPKDYLQIAVVTALEATLAAGSEELHMVRKASRCYHFPKPDSHGGAF</sequence>
<dbReference type="AlphaFoldDB" id="A0A8T0MED6"/>
<evidence type="ECO:0000313" key="2">
    <source>
        <dbReference type="Proteomes" id="UP000823388"/>
    </source>
</evidence>
<gene>
    <name evidence="1" type="ORF">PVAP13_9NG073001</name>
</gene>
<name>A0A8T0MED6_PANVG</name>
<proteinExistence type="predicted"/>
<reference evidence="1" key="1">
    <citation type="submission" date="2020-05" db="EMBL/GenBank/DDBJ databases">
        <title>WGS assembly of Panicum virgatum.</title>
        <authorList>
            <person name="Lovell J.T."/>
            <person name="Jenkins J."/>
            <person name="Shu S."/>
            <person name="Juenger T.E."/>
            <person name="Schmutz J."/>
        </authorList>
    </citation>
    <scope>NUCLEOTIDE SEQUENCE</scope>
    <source>
        <strain evidence="1">AP13</strain>
    </source>
</reference>
<dbReference type="Pfam" id="PF07893">
    <property type="entry name" value="DUF1668"/>
    <property type="match status" value="1"/>
</dbReference>
<accession>A0A8T0MED6</accession>
<organism evidence="1 2">
    <name type="scientific">Panicum virgatum</name>
    <name type="common">Blackwell switchgrass</name>
    <dbReference type="NCBI Taxonomy" id="38727"/>
    <lineage>
        <taxon>Eukaryota</taxon>
        <taxon>Viridiplantae</taxon>
        <taxon>Streptophyta</taxon>
        <taxon>Embryophyta</taxon>
        <taxon>Tracheophyta</taxon>
        <taxon>Spermatophyta</taxon>
        <taxon>Magnoliopsida</taxon>
        <taxon>Liliopsida</taxon>
        <taxon>Poales</taxon>
        <taxon>Poaceae</taxon>
        <taxon>PACMAD clade</taxon>
        <taxon>Panicoideae</taxon>
        <taxon>Panicodae</taxon>
        <taxon>Paniceae</taxon>
        <taxon>Panicinae</taxon>
        <taxon>Panicum</taxon>
        <taxon>Panicum sect. Hiantes</taxon>
    </lineage>
</organism>